<dbReference type="GO" id="GO:0005509">
    <property type="term" value="F:calcium ion binding"/>
    <property type="evidence" value="ECO:0007669"/>
    <property type="project" value="InterPro"/>
</dbReference>
<dbReference type="PANTHER" id="PTHR46394">
    <property type="entry name" value="ANNEXIN"/>
    <property type="match status" value="1"/>
</dbReference>
<dbReference type="InterPro" id="IPR016035">
    <property type="entry name" value="Acyl_Trfase/lysoPLipase"/>
</dbReference>
<feature type="region of interest" description="Disordered" evidence="4">
    <location>
        <begin position="715"/>
        <end position="756"/>
    </location>
</feature>
<dbReference type="Proteomes" id="UP000683360">
    <property type="component" value="Unassembled WGS sequence"/>
</dbReference>
<feature type="active site" description="Proton acceptor" evidence="3">
    <location>
        <position position="216"/>
    </location>
</feature>
<evidence type="ECO:0000259" key="6">
    <source>
        <dbReference type="PROSITE" id="PS51635"/>
    </source>
</evidence>
<dbReference type="PROSITE" id="PS00018">
    <property type="entry name" value="EF_HAND_1"/>
    <property type="match status" value="1"/>
</dbReference>
<sequence length="918" mass="103363">MLDDEEKERIIDADKRESLYETSVSKKRPSNISELDVKAMEINPTDYNYPFENIVFEGGGLKGVAFCGSIQVLEELGIYPKIKRFAGTSAGAIKAALIAVGYNSKETEDFLRKDMFKLFFGFGWHPGNRILIALGEAIASKTNGNPDLTFAELYDLYGKELCIVVTNLNHMTEEYCHVKTTPNMPIRLAVRMSMSLPGVFKATKYTINKETNTYVDGGLLCNYPIHCFDGWWLSMKPEDGYLDRLQPLEAIPSLLERKSRFAYDPKTNKTLGVTVFSDYESGVFRYALEKRLGVHLDKFPDTKLARQVLKKHNIDGNEVIDREEFINAFRDDELNKVHANLLFGEHCSAELAFDAIDKDGNGEIEFCELKEFIENSGICLQQRFLGYQRQEITGLFSFFNVLQDALLLNVKKAFVAAEDLDRTVGINTGHVGTMNFQLEPEDRAYAIENYNVLLELLFVLLNVISSIETACSGISNKPDITTYYSSDPYPKREIIMQLRRNSGIRKQIRIAKRNLPKITGLRRHKRNTFGFSGSPLEEDMGPPMEISQADFDKLKRTHGKDKEGRVIEISENEFNELKGKAGGKKAATQTHFRNVPDSQFPGVISIPANHRTNSRNVPDTQFQGVISIPANHRTKTRNVPDTQFPGVISIPANHRTKTQNVPDTQFPGVISIPANHRTKTRNVPDTQFQGVISIPANHRTKTRNVPDTQFQGVISIPSNHQSNSRNVPDTQFPGVISIPANRQTNSRNLPDSQFPGVISIPSNHQTNSRNVPDSQFPGVISIPSNHQTNSRNVPDSQFPGVISIPSNHQFSSPNEPDTRFLNAISVPANPRTDWENVPVNKFTGVQHIPMNSKVQKSTDHQNNWQFSPTVSSNNIPNENACTATRRFFTFKDKVAYKGTECWVHNGFKNKKFSFKLCS</sequence>
<dbReference type="InterPro" id="IPR011992">
    <property type="entry name" value="EF-hand-dom_pair"/>
</dbReference>
<evidence type="ECO:0000256" key="3">
    <source>
        <dbReference type="PROSITE-ProRule" id="PRU01161"/>
    </source>
</evidence>
<feature type="active site" description="Nucleophile" evidence="3">
    <location>
        <position position="89"/>
    </location>
</feature>
<accession>A0A8S3SN91</accession>
<feature type="domain" description="PNPLA" evidence="6">
    <location>
        <begin position="54"/>
        <end position="229"/>
    </location>
</feature>
<dbReference type="SUPFAM" id="SSF47473">
    <property type="entry name" value="EF-hand"/>
    <property type="match status" value="1"/>
</dbReference>
<organism evidence="7 8">
    <name type="scientific">Mytilus edulis</name>
    <name type="common">Blue mussel</name>
    <dbReference type="NCBI Taxonomy" id="6550"/>
    <lineage>
        <taxon>Eukaryota</taxon>
        <taxon>Metazoa</taxon>
        <taxon>Spiralia</taxon>
        <taxon>Lophotrochozoa</taxon>
        <taxon>Mollusca</taxon>
        <taxon>Bivalvia</taxon>
        <taxon>Autobranchia</taxon>
        <taxon>Pteriomorphia</taxon>
        <taxon>Mytilida</taxon>
        <taxon>Mytiloidea</taxon>
        <taxon>Mytilidae</taxon>
        <taxon>Mytilinae</taxon>
        <taxon>Mytilus</taxon>
    </lineage>
</organism>
<feature type="domain" description="EF-hand" evidence="5">
    <location>
        <begin position="300"/>
        <end position="335"/>
    </location>
</feature>
<evidence type="ECO:0000313" key="7">
    <source>
        <dbReference type="EMBL" id="CAG2222257.1"/>
    </source>
</evidence>
<dbReference type="AlphaFoldDB" id="A0A8S3SN91"/>
<dbReference type="SUPFAM" id="SSF52151">
    <property type="entry name" value="FabD/lysophospholipase-like"/>
    <property type="match status" value="1"/>
</dbReference>
<dbReference type="Gene3D" id="1.10.238.10">
    <property type="entry name" value="EF-hand"/>
    <property type="match status" value="1"/>
</dbReference>
<evidence type="ECO:0000256" key="4">
    <source>
        <dbReference type="SAM" id="MobiDB-lite"/>
    </source>
</evidence>
<evidence type="ECO:0000256" key="2">
    <source>
        <dbReference type="ARBA" id="ARBA00023098"/>
    </source>
</evidence>
<proteinExistence type="predicted"/>
<feature type="short sequence motif" description="DGA/G" evidence="3">
    <location>
        <begin position="216"/>
        <end position="218"/>
    </location>
</feature>
<keyword evidence="1" id="KW-0106">Calcium</keyword>
<dbReference type="PROSITE" id="PS51635">
    <property type="entry name" value="PNPLA"/>
    <property type="match status" value="1"/>
</dbReference>
<dbReference type="SMART" id="SM00054">
    <property type="entry name" value="EFh"/>
    <property type="match status" value="2"/>
</dbReference>
<feature type="short sequence motif" description="GXGXXG" evidence="3">
    <location>
        <begin position="58"/>
        <end position="63"/>
    </location>
</feature>
<gene>
    <name evidence="7" type="ORF">MEDL_35612</name>
</gene>
<dbReference type="GO" id="GO:0016042">
    <property type="term" value="P:lipid catabolic process"/>
    <property type="evidence" value="ECO:0007669"/>
    <property type="project" value="UniProtKB-UniRule"/>
</dbReference>
<dbReference type="InterPro" id="IPR002048">
    <property type="entry name" value="EF_hand_dom"/>
</dbReference>
<dbReference type="PANTHER" id="PTHR46394:SF1">
    <property type="entry name" value="PNPLA DOMAIN-CONTAINING PROTEIN"/>
    <property type="match status" value="1"/>
</dbReference>
<evidence type="ECO:0000256" key="1">
    <source>
        <dbReference type="ARBA" id="ARBA00022837"/>
    </source>
</evidence>
<keyword evidence="2 3" id="KW-0443">Lipid metabolism</keyword>
<dbReference type="Pfam" id="PF01734">
    <property type="entry name" value="Patatin"/>
    <property type="match status" value="1"/>
</dbReference>
<keyword evidence="3" id="KW-0442">Lipid degradation</keyword>
<evidence type="ECO:0000313" key="8">
    <source>
        <dbReference type="Proteomes" id="UP000683360"/>
    </source>
</evidence>
<protein>
    <submittedName>
        <fullName evidence="7">Uncharacterized protein</fullName>
    </submittedName>
</protein>
<feature type="compositionally biased region" description="Polar residues" evidence="4">
    <location>
        <begin position="740"/>
        <end position="751"/>
    </location>
</feature>
<comment type="caution">
    <text evidence="7">The sequence shown here is derived from an EMBL/GenBank/DDBJ whole genome shotgun (WGS) entry which is preliminary data.</text>
</comment>
<dbReference type="GO" id="GO:0016787">
    <property type="term" value="F:hydrolase activity"/>
    <property type="evidence" value="ECO:0007669"/>
    <property type="project" value="UniProtKB-UniRule"/>
</dbReference>
<evidence type="ECO:0000259" key="5">
    <source>
        <dbReference type="PROSITE" id="PS50222"/>
    </source>
</evidence>
<keyword evidence="8" id="KW-1185">Reference proteome</keyword>
<dbReference type="EMBL" id="CAJPWZ010001741">
    <property type="protein sequence ID" value="CAG2222257.1"/>
    <property type="molecule type" value="Genomic_DNA"/>
</dbReference>
<dbReference type="CDD" id="cd07207">
    <property type="entry name" value="Pat_ExoU_VipD_like"/>
    <property type="match status" value="1"/>
</dbReference>
<dbReference type="PROSITE" id="PS50222">
    <property type="entry name" value="EF_HAND_2"/>
    <property type="match status" value="2"/>
</dbReference>
<feature type="compositionally biased region" description="Polar residues" evidence="4">
    <location>
        <begin position="715"/>
        <end position="729"/>
    </location>
</feature>
<dbReference type="Gene3D" id="3.40.1090.10">
    <property type="entry name" value="Cytosolic phospholipase A2 catalytic domain"/>
    <property type="match status" value="2"/>
</dbReference>
<name>A0A8S3SN91_MYTED</name>
<dbReference type="InterPro" id="IPR002641">
    <property type="entry name" value="PNPLA_dom"/>
</dbReference>
<feature type="domain" description="EF-hand" evidence="5">
    <location>
        <begin position="352"/>
        <end position="379"/>
    </location>
</feature>
<reference evidence="7" key="1">
    <citation type="submission" date="2021-03" db="EMBL/GenBank/DDBJ databases">
        <authorList>
            <person name="Bekaert M."/>
        </authorList>
    </citation>
    <scope>NUCLEOTIDE SEQUENCE</scope>
</reference>
<keyword evidence="3" id="KW-0378">Hydrolase</keyword>
<feature type="short sequence motif" description="GXSXG" evidence="3">
    <location>
        <begin position="87"/>
        <end position="91"/>
    </location>
</feature>
<dbReference type="InterPro" id="IPR018247">
    <property type="entry name" value="EF_Hand_1_Ca_BS"/>
</dbReference>
<dbReference type="InterPro" id="IPR052580">
    <property type="entry name" value="Lipid_Hydrolase"/>
</dbReference>
<dbReference type="OrthoDB" id="6182317at2759"/>